<dbReference type="NCBIfam" id="NF000955">
    <property type="entry name" value="PRK00099.1-1"/>
    <property type="match status" value="1"/>
</dbReference>
<comment type="function">
    <text evidence="1 6">Forms part of the ribosomal stalk, playing a central role in the interaction of the ribosome with GTP-bound translation factors.</text>
</comment>
<accession>A0A517R0N1</accession>
<dbReference type="InterPro" id="IPR001790">
    <property type="entry name" value="Ribosomal_uL10"/>
</dbReference>
<evidence type="ECO:0000256" key="3">
    <source>
        <dbReference type="ARBA" id="ARBA00022980"/>
    </source>
</evidence>
<keyword evidence="4 6" id="KW-0687">Ribonucleoprotein</keyword>
<dbReference type="OrthoDB" id="278380at2"/>
<gene>
    <name evidence="6 7" type="primary">rplJ</name>
    <name evidence="7" type="ORF">Pan189_17730</name>
</gene>
<name>A0A517R0N1_9PLAN</name>
<evidence type="ECO:0000256" key="6">
    <source>
        <dbReference type="HAMAP-Rule" id="MF_00362"/>
    </source>
</evidence>
<keyword evidence="8" id="KW-1185">Reference proteome</keyword>
<evidence type="ECO:0000256" key="1">
    <source>
        <dbReference type="ARBA" id="ARBA00002633"/>
    </source>
</evidence>
<evidence type="ECO:0000256" key="2">
    <source>
        <dbReference type="ARBA" id="ARBA00008889"/>
    </source>
</evidence>
<dbReference type="Pfam" id="PF00466">
    <property type="entry name" value="Ribosomal_L10"/>
    <property type="match status" value="1"/>
</dbReference>
<dbReference type="AlphaFoldDB" id="A0A517R0N1"/>
<evidence type="ECO:0000256" key="4">
    <source>
        <dbReference type="ARBA" id="ARBA00023274"/>
    </source>
</evidence>
<dbReference type="CDD" id="cd05797">
    <property type="entry name" value="Ribosomal_L10"/>
    <property type="match status" value="1"/>
</dbReference>
<keyword evidence="3 6" id="KW-0689">Ribosomal protein</keyword>
<sequence>MSKVIKGMIIEDIVDRLDGATDLLVVDSSALDANTQNSWRRSLQEKEISALSVRNTLARRALERVGVSGIDPVLEGPSTLVYGGQDIVALSKEITKWAKDIEKLHIKGGSVEGQSLDEAGVVALSKSPSREEILSKISGQILSPGANLSAAMLGIGGTLAGQIKQIADKDDAEGEAETA</sequence>
<protein>
    <recommendedName>
        <fullName evidence="5 6">Large ribosomal subunit protein uL10</fullName>
    </recommendedName>
</protein>
<dbReference type="RefSeq" id="WP_145363508.1">
    <property type="nucleotide sequence ID" value="NZ_CP036268.1"/>
</dbReference>
<keyword evidence="6" id="KW-0699">rRNA-binding</keyword>
<dbReference type="InterPro" id="IPR047865">
    <property type="entry name" value="Ribosomal_uL10_bac_type"/>
</dbReference>
<dbReference type="GO" id="GO:1990904">
    <property type="term" value="C:ribonucleoprotein complex"/>
    <property type="evidence" value="ECO:0007669"/>
    <property type="project" value="UniProtKB-KW"/>
</dbReference>
<dbReference type="EMBL" id="CP036268">
    <property type="protein sequence ID" value="QDT37394.1"/>
    <property type="molecule type" value="Genomic_DNA"/>
</dbReference>
<dbReference type="KEGG" id="svp:Pan189_17730"/>
<evidence type="ECO:0000256" key="5">
    <source>
        <dbReference type="ARBA" id="ARBA00035202"/>
    </source>
</evidence>
<dbReference type="HAMAP" id="MF_00362">
    <property type="entry name" value="Ribosomal_uL10"/>
    <property type="match status" value="1"/>
</dbReference>
<proteinExistence type="inferred from homology"/>
<reference evidence="7 8" key="1">
    <citation type="submission" date="2019-02" db="EMBL/GenBank/DDBJ databases">
        <title>Deep-cultivation of Planctomycetes and their phenomic and genomic characterization uncovers novel biology.</title>
        <authorList>
            <person name="Wiegand S."/>
            <person name="Jogler M."/>
            <person name="Boedeker C."/>
            <person name="Pinto D."/>
            <person name="Vollmers J."/>
            <person name="Rivas-Marin E."/>
            <person name="Kohn T."/>
            <person name="Peeters S.H."/>
            <person name="Heuer A."/>
            <person name="Rast P."/>
            <person name="Oberbeckmann S."/>
            <person name="Bunk B."/>
            <person name="Jeske O."/>
            <person name="Meyerdierks A."/>
            <person name="Storesund J.E."/>
            <person name="Kallscheuer N."/>
            <person name="Luecker S."/>
            <person name="Lage O.M."/>
            <person name="Pohl T."/>
            <person name="Merkel B.J."/>
            <person name="Hornburger P."/>
            <person name="Mueller R.-W."/>
            <person name="Bruemmer F."/>
            <person name="Labrenz M."/>
            <person name="Spormann A.M."/>
            <person name="Op den Camp H."/>
            <person name="Overmann J."/>
            <person name="Amann R."/>
            <person name="Jetten M.S.M."/>
            <person name="Mascher T."/>
            <person name="Medema M.H."/>
            <person name="Devos D.P."/>
            <person name="Kaster A.-K."/>
            <person name="Ovreas L."/>
            <person name="Rohde M."/>
            <person name="Galperin M.Y."/>
            <person name="Jogler C."/>
        </authorList>
    </citation>
    <scope>NUCLEOTIDE SEQUENCE [LARGE SCALE GENOMIC DNA]</scope>
    <source>
        <strain evidence="7 8">Pan189</strain>
    </source>
</reference>
<comment type="similarity">
    <text evidence="2 6">Belongs to the universal ribosomal protein uL10 family.</text>
</comment>
<dbReference type="GO" id="GO:0005840">
    <property type="term" value="C:ribosome"/>
    <property type="evidence" value="ECO:0007669"/>
    <property type="project" value="UniProtKB-KW"/>
</dbReference>
<dbReference type="InterPro" id="IPR022973">
    <property type="entry name" value="Ribosomal_uL10_bac"/>
</dbReference>
<dbReference type="Proteomes" id="UP000317318">
    <property type="component" value="Chromosome"/>
</dbReference>
<dbReference type="GO" id="GO:0006412">
    <property type="term" value="P:translation"/>
    <property type="evidence" value="ECO:0007669"/>
    <property type="project" value="UniProtKB-UniRule"/>
</dbReference>
<evidence type="ECO:0000313" key="7">
    <source>
        <dbReference type="EMBL" id="QDT37394.1"/>
    </source>
</evidence>
<dbReference type="InterPro" id="IPR043141">
    <property type="entry name" value="Ribosomal_uL10-like_sf"/>
</dbReference>
<dbReference type="Gene3D" id="3.30.70.1730">
    <property type="match status" value="1"/>
</dbReference>
<organism evidence="7 8">
    <name type="scientific">Stratiformator vulcanicus</name>
    <dbReference type="NCBI Taxonomy" id="2527980"/>
    <lineage>
        <taxon>Bacteria</taxon>
        <taxon>Pseudomonadati</taxon>
        <taxon>Planctomycetota</taxon>
        <taxon>Planctomycetia</taxon>
        <taxon>Planctomycetales</taxon>
        <taxon>Planctomycetaceae</taxon>
        <taxon>Stratiformator</taxon>
    </lineage>
</organism>
<comment type="subunit">
    <text evidence="6">Part of the ribosomal stalk of the 50S ribosomal subunit. The N-terminus interacts with L11 and the large rRNA to form the base of the stalk. The C-terminus forms an elongated spine to which L12 dimers bind in a sequential fashion forming a multimeric L10(L12)X complex.</text>
</comment>
<keyword evidence="6" id="KW-0694">RNA-binding</keyword>
<evidence type="ECO:0000313" key="8">
    <source>
        <dbReference type="Proteomes" id="UP000317318"/>
    </source>
</evidence>
<dbReference type="SUPFAM" id="SSF160369">
    <property type="entry name" value="Ribosomal protein L10-like"/>
    <property type="match status" value="1"/>
</dbReference>
<dbReference type="GO" id="GO:0070180">
    <property type="term" value="F:large ribosomal subunit rRNA binding"/>
    <property type="evidence" value="ECO:0007669"/>
    <property type="project" value="UniProtKB-UniRule"/>
</dbReference>
<dbReference type="PANTHER" id="PTHR11560">
    <property type="entry name" value="39S RIBOSOMAL PROTEIN L10, MITOCHONDRIAL"/>
    <property type="match status" value="1"/>
</dbReference>